<dbReference type="EMBL" id="QGNW01000380">
    <property type="protein sequence ID" value="RVW73912.1"/>
    <property type="molecule type" value="Genomic_DNA"/>
</dbReference>
<dbReference type="Proteomes" id="UP000288805">
    <property type="component" value="Unassembled WGS sequence"/>
</dbReference>
<gene>
    <name evidence="2" type="ORF">CK203_056344</name>
</gene>
<name>A0A438GNZ8_VITVI</name>
<sequence>MFLLDALLHHNIYPLQHHNIYPLQHMVQRKETLLEALFRISEGFFFGPYHLIMTALLYFEEKVHRKKLLRADAIPLLFPRLLCQILEYLGYPSEPQLESLTGPEQLEIAQPEDPQQAQQVEIPIDIRAPVPTVPSTKPMPEVASSAPPATPGTPPVVPPYEPHPSESSVAISISEFRIQQHLGILLPPEHDMPGPSEPIDPSQDPPLAEQTMPPEETTIGHIEASIPSTQTSTAEPSSPYDPSTTI</sequence>
<feature type="region of interest" description="Disordered" evidence="1">
    <location>
        <begin position="134"/>
        <end position="167"/>
    </location>
</feature>
<dbReference type="AlphaFoldDB" id="A0A438GNZ8"/>
<accession>A0A438GNZ8</accession>
<organism evidence="2 3">
    <name type="scientific">Vitis vinifera</name>
    <name type="common">Grape</name>
    <dbReference type="NCBI Taxonomy" id="29760"/>
    <lineage>
        <taxon>Eukaryota</taxon>
        <taxon>Viridiplantae</taxon>
        <taxon>Streptophyta</taxon>
        <taxon>Embryophyta</taxon>
        <taxon>Tracheophyta</taxon>
        <taxon>Spermatophyta</taxon>
        <taxon>Magnoliopsida</taxon>
        <taxon>eudicotyledons</taxon>
        <taxon>Gunneridae</taxon>
        <taxon>Pentapetalae</taxon>
        <taxon>rosids</taxon>
        <taxon>Vitales</taxon>
        <taxon>Vitaceae</taxon>
        <taxon>Viteae</taxon>
        <taxon>Vitis</taxon>
    </lineage>
</organism>
<protein>
    <submittedName>
        <fullName evidence="2">Uncharacterized protein</fullName>
    </submittedName>
</protein>
<feature type="compositionally biased region" description="Polar residues" evidence="1">
    <location>
        <begin position="226"/>
        <end position="246"/>
    </location>
</feature>
<feature type="region of interest" description="Disordered" evidence="1">
    <location>
        <begin position="186"/>
        <end position="246"/>
    </location>
</feature>
<proteinExistence type="predicted"/>
<evidence type="ECO:0000256" key="1">
    <source>
        <dbReference type="SAM" id="MobiDB-lite"/>
    </source>
</evidence>
<feature type="compositionally biased region" description="Pro residues" evidence="1">
    <location>
        <begin position="148"/>
        <end position="162"/>
    </location>
</feature>
<evidence type="ECO:0000313" key="2">
    <source>
        <dbReference type="EMBL" id="RVW73912.1"/>
    </source>
</evidence>
<evidence type="ECO:0000313" key="3">
    <source>
        <dbReference type="Proteomes" id="UP000288805"/>
    </source>
</evidence>
<reference evidence="2 3" key="1">
    <citation type="journal article" date="2018" name="PLoS Genet.">
        <title>Population sequencing reveals clonal diversity and ancestral inbreeding in the grapevine cultivar Chardonnay.</title>
        <authorList>
            <person name="Roach M.J."/>
            <person name="Johnson D.L."/>
            <person name="Bohlmann J."/>
            <person name="van Vuuren H.J."/>
            <person name="Jones S.J."/>
            <person name="Pretorius I.S."/>
            <person name="Schmidt S.A."/>
            <person name="Borneman A.R."/>
        </authorList>
    </citation>
    <scope>NUCLEOTIDE SEQUENCE [LARGE SCALE GENOMIC DNA]</scope>
    <source>
        <strain evidence="3">cv. Chardonnay</strain>
        <tissue evidence="2">Leaf</tissue>
    </source>
</reference>
<comment type="caution">
    <text evidence="2">The sequence shown here is derived from an EMBL/GenBank/DDBJ whole genome shotgun (WGS) entry which is preliminary data.</text>
</comment>